<accession>A0A0D0Q8B1</accession>
<dbReference type="PANTHER" id="PTHR46609:SF6">
    <property type="entry name" value="EXONUCLEASE, PHAGE-TYPE_RECB, C-TERMINAL DOMAIN-CONTAINING PROTEIN-RELATED"/>
    <property type="match status" value="1"/>
</dbReference>
<organism evidence="2 3">
    <name type="scientific">Kitasatospora griseola</name>
    <name type="common">Streptomyces griseolosporeus</name>
    <dbReference type="NCBI Taxonomy" id="2064"/>
    <lineage>
        <taxon>Bacteria</taxon>
        <taxon>Bacillati</taxon>
        <taxon>Actinomycetota</taxon>
        <taxon>Actinomycetes</taxon>
        <taxon>Kitasatosporales</taxon>
        <taxon>Streptomycetaceae</taxon>
        <taxon>Kitasatospora</taxon>
    </lineage>
</organism>
<feature type="domain" description="YqaJ viral recombinase" evidence="1">
    <location>
        <begin position="11"/>
        <end position="175"/>
    </location>
</feature>
<dbReference type="InterPro" id="IPR017482">
    <property type="entry name" value="Lambda-type_endonuclease"/>
</dbReference>
<dbReference type="NCBIfam" id="TIGR03033">
    <property type="entry name" value="phage_rel_nuc"/>
    <property type="match status" value="1"/>
</dbReference>
<dbReference type="EMBL" id="JXZB01000001">
    <property type="protein sequence ID" value="KIQ67363.1"/>
    <property type="molecule type" value="Genomic_DNA"/>
</dbReference>
<dbReference type="InterPro" id="IPR011604">
    <property type="entry name" value="PDDEXK-like_dom_sf"/>
</dbReference>
<sequence length="319" mass="35421">MLGYFTPGSEEWHAARANGIGGSEIAAVVGLSPYESRFSLWHRKQGLLAPVEESPQMYWGKVHEPNILAEFAKRHPEFSVRQAPTYAAADDPGQIANPDGLLTPSCDCGLHRKWCCDPSDCGPCCENCPTCPTVNTQPTELVEAKTAIDDEGWGVEGTDEIPVYYRCQCLWYLDVLGLTRCHVAVLIGGWDYREYVVEYDAAEAQILREAGARFMQTVHDDERPNIDGHSATYQAIRVLPEGLDDVNVEIPAELRDRFHAAQDQAWAAEDELAECKGRLLDAIGTGRRAVSGSDRVATRTVRNGRTYQLLPARTRRTAR</sequence>
<dbReference type="InterPro" id="IPR019080">
    <property type="entry name" value="YqaJ_viral_recombinase"/>
</dbReference>
<dbReference type="SUPFAM" id="SSF52980">
    <property type="entry name" value="Restriction endonuclease-like"/>
    <property type="match status" value="1"/>
</dbReference>
<dbReference type="Pfam" id="PF09588">
    <property type="entry name" value="YqaJ"/>
    <property type="match status" value="1"/>
</dbReference>
<evidence type="ECO:0000259" key="1">
    <source>
        <dbReference type="Pfam" id="PF09588"/>
    </source>
</evidence>
<reference evidence="2 3" key="1">
    <citation type="submission" date="2015-02" db="EMBL/GenBank/DDBJ databases">
        <title>Draft genome sequence of Kitasatospora griseola MF730-N6, a bafilomycin, terpentecin and satosporin producer.</title>
        <authorList>
            <person name="Arens J.C."/>
            <person name="Haltli B."/>
            <person name="Kerr R.G."/>
        </authorList>
    </citation>
    <scope>NUCLEOTIDE SEQUENCE [LARGE SCALE GENOMIC DNA]</scope>
    <source>
        <strain evidence="2 3">MF730-N6</strain>
    </source>
</reference>
<dbReference type="STRING" id="2064.TR51_06405"/>
<evidence type="ECO:0000313" key="2">
    <source>
        <dbReference type="EMBL" id="KIQ67363.1"/>
    </source>
</evidence>
<dbReference type="InterPro" id="IPR051703">
    <property type="entry name" value="NF-kappa-B_Signaling_Reg"/>
</dbReference>
<gene>
    <name evidence="2" type="ORF">TR51_06405</name>
</gene>
<comment type="caution">
    <text evidence="2">The sequence shown here is derived from an EMBL/GenBank/DDBJ whole genome shotgun (WGS) entry which is preliminary data.</text>
</comment>
<dbReference type="PANTHER" id="PTHR46609">
    <property type="entry name" value="EXONUCLEASE, PHAGE-TYPE/RECB, C-TERMINAL DOMAIN-CONTAINING PROTEIN"/>
    <property type="match status" value="1"/>
</dbReference>
<dbReference type="AlphaFoldDB" id="A0A0D0Q8B1"/>
<evidence type="ECO:0000313" key="3">
    <source>
        <dbReference type="Proteomes" id="UP000032066"/>
    </source>
</evidence>
<dbReference type="PATRIC" id="fig|2064.6.peg.1403"/>
<proteinExistence type="predicted"/>
<protein>
    <recommendedName>
        <fullName evidence="1">YqaJ viral recombinase domain-containing protein</fullName>
    </recommendedName>
</protein>
<dbReference type="Proteomes" id="UP000032066">
    <property type="component" value="Unassembled WGS sequence"/>
</dbReference>
<dbReference type="Gene3D" id="3.90.320.10">
    <property type="match status" value="1"/>
</dbReference>
<name>A0A0D0Q8B1_KITGR</name>
<keyword evidence="3" id="KW-1185">Reference proteome</keyword>
<dbReference type="InterPro" id="IPR011335">
    <property type="entry name" value="Restrct_endonuc-II-like"/>
</dbReference>